<dbReference type="AlphaFoldDB" id="A0A183HRY8"/>
<keyword evidence="2" id="KW-1185">Reference proteome</keyword>
<sequence length="107" mass="12275">MSMLHSSKQDVILIEKNERVAGNGRTTGGDFSSHNWPDDLIDIVNEPMGQTLDRMKKYSNSLSQVDRGTNCPRLSELLIKLRKNLEGRRLNSKFVLFSLKFKKEGFF</sequence>
<dbReference type="STRING" id="387005.A0A183HRY8"/>
<reference evidence="3" key="1">
    <citation type="submission" date="2016-06" db="UniProtKB">
        <authorList>
            <consortium name="WormBaseParasite"/>
        </authorList>
    </citation>
    <scope>IDENTIFICATION</scope>
</reference>
<evidence type="ECO:0000313" key="1">
    <source>
        <dbReference type="EMBL" id="VDO67060.1"/>
    </source>
</evidence>
<reference evidence="1 2" key="2">
    <citation type="submission" date="2018-11" db="EMBL/GenBank/DDBJ databases">
        <authorList>
            <consortium name="Pathogen Informatics"/>
        </authorList>
    </citation>
    <scope>NUCLEOTIDE SEQUENCE [LARGE SCALE GENOMIC DNA]</scope>
</reference>
<dbReference type="Proteomes" id="UP000267606">
    <property type="component" value="Unassembled WGS sequence"/>
</dbReference>
<evidence type="ECO:0000313" key="2">
    <source>
        <dbReference type="Proteomes" id="UP000267606"/>
    </source>
</evidence>
<evidence type="ECO:0000313" key="3">
    <source>
        <dbReference type="WBParaSite" id="OFLC_0001024901-mRNA-1"/>
    </source>
</evidence>
<dbReference type="WBParaSite" id="OFLC_0001024901-mRNA-1">
    <property type="protein sequence ID" value="OFLC_0001024901-mRNA-1"/>
    <property type="gene ID" value="OFLC_0001024901"/>
</dbReference>
<protein>
    <submittedName>
        <fullName evidence="1 3">Uncharacterized protein</fullName>
    </submittedName>
</protein>
<gene>
    <name evidence="1" type="ORF">OFLC_LOCUS10250</name>
</gene>
<organism evidence="3">
    <name type="scientific">Onchocerca flexuosa</name>
    <dbReference type="NCBI Taxonomy" id="387005"/>
    <lineage>
        <taxon>Eukaryota</taxon>
        <taxon>Metazoa</taxon>
        <taxon>Ecdysozoa</taxon>
        <taxon>Nematoda</taxon>
        <taxon>Chromadorea</taxon>
        <taxon>Rhabditida</taxon>
        <taxon>Spirurina</taxon>
        <taxon>Spiruromorpha</taxon>
        <taxon>Filarioidea</taxon>
        <taxon>Onchocercidae</taxon>
        <taxon>Onchocerca</taxon>
    </lineage>
</organism>
<dbReference type="EMBL" id="UZAJ01013458">
    <property type="protein sequence ID" value="VDO67060.1"/>
    <property type="molecule type" value="Genomic_DNA"/>
</dbReference>
<proteinExistence type="predicted"/>
<name>A0A183HRY8_9BILA</name>
<accession>A0A183HRY8</accession>